<reference evidence="2 3" key="1">
    <citation type="submission" date="2023-05" db="EMBL/GenBank/DDBJ databases">
        <title>B98-5 Cell Line De Novo Hybrid Assembly: An Optical Mapping Approach.</title>
        <authorList>
            <person name="Kananen K."/>
            <person name="Auerbach J.A."/>
            <person name="Kautto E."/>
            <person name="Blachly J.S."/>
        </authorList>
    </citation>
    <scope>NUCLEOTIDE SEQUENCE [LARGE SCALE GENOMIC DNA]</scope>
    <source>
        <strain evidence="2">B95-8</strain>
        <tissue evidence="2">Cell line</tissue>
    </source>
</reference>
<keyword evidence="3" id="KW-1185">Reference proteome</keyword>
<dbReference type="Proteomes" id="UP001266305">
    <property type="component" value="Unassembled WGS sequence"/>
</dbReference>
<organism evidence="2 3">
    <name type="scientific">Saguinus oedipus</name>
    <name type="common">Cotton-top tamarin</name>
    <name type="synonym">Oedipomidas oedipus</name>
    <dbReference type="NCBI Taxonomy" id="9490"/>
    <lineage>
        <taxon>Eukaryota</taxon>
        <taxon>Metazoa</taxon>
        <taxon>Chordata</taxon>
        <taxon>Craniata</taxon>
        <taxon>Vertebrata</taxon>
        <taxon>Euteleostomi</taxon>
        <taxon>Mammalia</taxon>
        <taxon>Eutheria</taxon>
        <taxon>Euarchontoglires</taxon>
        <taxon>Primates</taxon>
        <taxon>Haplorrhini</taxon>
        <taxon>Platyrrhini</taxon>
        <taxon>Cebidae</taxon>
        <taxon>Callitrichinae</taxon>
        <taxon>Saguinus</taxon>
    </lineage>
</organism>
<evidence type="ECO:0000313" key="2">
    <source>
        <dbReference type="EMBL" id="KAK2108190.1"/>
    </source>
</evidence>
<dbReference type="PANTHER" id="PTHR14555:SF1">
    <property type="entry name" value="MELANOPHILIN"/>
    <property type="match status" value="1"/>
</dbReference>
<name>A0ABQ9VG79_SAGOE</name>
<proteinExistence type="predicted"/>
<evidence type="ECO:0000256" key="1">
    <source>
        <dbReference type="SAM" id="MobiDB-lite"/>
    </source>
</evidence>
<accession>A0ABQ9VG79</accession>
<dbReference type="PANTHER" id="PTHR14555">
    <property type="entry name" value="MYELIN-ASSOCIATED OLIGODENDROCYTIC BASIC PROTEIN MOBP -RELATED"/>
    <property type="match status" value="1"/>
</dbReference>
<sequence length="215" mass="22648">MAASRLAVLGGVMQVSIAAGPEPVSEERSGDSEQTDEDGEQDSEAQVQPFGSKKKRLLSIHDFDFEGDSDDSSQPQGHSLNLPSVPATKDSLQGPSRRTRHVAALLIGGVAFVPGTSSRKPKVFNLGLRASGGAGWLLGRMKQDAAGDEESGEDAADLQGWRHDVRREDVRGEDVRREDVRGEVLDNKASVAGADVQNGLEGGGFSICSPAPSAN</sequence>
<comment type="caution">
    <text evidence="2">The sequence shown here is derived from an EMBL/GenBank/DDBJ whole genome shotgun (WGS) entry which is preliminary data.</text>
</comment>
<protein>
    <submittedName>
        <fullName evidence="2">Uncharacterized protein</fullName>
    </submittedName>
</protein>
<gene>
    <name evidence="2" type="ORF">P7K49_013355</name>
</gene>
<feature type="compositionally biased region" description="Acidic residues" evidence="1">
    <location>
        <begin position="33"/>
        <end position="43"/>
    </location>
</feature>
<feature type="region of interest" description="Disordered" evidence="1">
    <location>
        <begin position="16"/>
        <end position="97"/>
    </location>
</feature>
<dbReference type="InterPro" id="IPR051745">
    <property type="entry name" value="Intracell_Transport_Effector"/>
</dbReference>
<dbReference type="EMBL" id="JASSZA010000006">
    <property type="protein sequence ID" value="KAK2108190.1"/>
    <property type="molecule type" value="Genomic_DNA"/>
</dbReference>
<evidence type="ECO:0000313" key="3">
    <source>
        <dbReference type="Proteomes" id="UP001266305"/>
    </source>
</evidence>